<evidence type="ECO:0000313" key="18">
    <source>
        <dbReference type="RefSeq" id="XP_021097988.1"/>
    </source>
</evidence>
<dbReference type="RefSeq" id="XP_021097997.1">
    <property type="nucleotide sequence ID" value="XM_021242338.1"/>
</dbReference>
<evidence type="ECO:0000313" key="4">
    <source>
        <dbReference type="RefSeq" id="XP_021097973.1"/>
    </source>
</evidence>
<keyword evidence="2" id="KW-1185">Reference proteome</keyword>
<evidence type="ECO:0000313" key="16">
    <source>
        <dbReference type="RefSeq" id="XP_021097986.1"/>
    </source>
</evidence>
<evidence type="ECO:0000313" key="12">
    <source>
        <dbReference type="RefSeq" id="XP_021097982.1"/>
    </source>
</evidence>
<evidence type="ECO:0000256" key="1">
    <source>
        <dbReference type="SAM" id="MobiDB-lite"/>
    </source>
</evidence>
<organism evidence="2 27">
    <name type="scientific">Heterocephalus glaber</name>
    <name type="common">Naked mole rat</name>
    <dbReference type="NCBI Taxonomy" id="10181"/>
    <lineage>
        <taxon>Eukaryota</taxon>
        <taxon>Metazoa</taxon>
        <taxon>Chordata</taxon>
        <taxon>Craniata</taxon>
        <taxon>Vertebrata</taxon>
        <taxon>Euteleostomi</taxon>
        <taxon>Mammalia</taxon>
        <taxon>Eutheria</taxon>
        <taxon>Euarchontoglires</taxon>
        <taxon>Glires</taxon>
        <taxon>Rodentia</taxon>
        <taxon>Hystricomorpha</taxon>
        <taxon>Bathyergidae</taxon>
        <taxon>Heterocephalus</taxon>
    </lineage>
</organism>
<evidence type="ECO:0000313" key="17">
    <source>
        <dbReference type="RefSeq" id="XP_021097987.1"/>
    </source>
</evidence>
<dbReference type="RefSeq" id="XP_021097973.1">
    <property type="nucleotide sequence ID" value="XM_021242314.1"/>
</dbReference>
<evidence type="ECO:0000313" key="15">
    <source>
        <dbReference type="RefSeq" id="XP_021097985.1"/>
    </source>
</evidence>
<dbReference type="GeneID" id="110345307"/>
<evidence type="ECO:0000313" key="7">
    <source>
        <dbReference type="RefSeq" id="XP_021097976.1"/>
    </source>
</evidence>
<dbReference type="RefSeq" id="XP_021097981.1">
    <property type="nucleotide sequence ID" value="XM_021242322.1"/>
</dbReference>
<dbReference type="AlphaFoldDB" id="A0AAX6RMZ6"/>
<protein>
    <submittedName>
        <fullName evidence="3 4">Uncharacterized protein LOC110345307 isoform X1</fullName>
    </submittedName>
</protein>
<dbReference type="RefSeq" id="XP_021097989.1">
    <property type="nucleotide sequence ID" value="XM_021242330.1"/>
</dbReference>
<evidence type="ECO:0000313" key="13">
    <source>
        <dbReference type="RefSeq" id="XP_021097983.1"/>
    </source>
</evidence>
<dbReference type="RefSeq" id="XP_021097984.1">
    <property type="nucleotide sequence ID" value="XM_021242325.1"/>
</dbReference>
<feature type="compositionally biased region" description="Low complexity" evidence="1">
    <location>
        <begin position="1"/>
        <end position="10"/>
    </location>
</feature>
<evidence type="ECO:0000313" key="14">
    <source>
        <dbReference type="RefSeq" id="XP_021097984.1"/>
    </source>
</evidence>
<dbReference type="RefSeq" id="XP_021097980.1">
    <property type="nucleotide sequence ID" value="XM_021242321.1"/>
</dbReference>
<dbReference type="RefSeq" id="XP_021097986.1">
    <property type="nucleotide sequence ID" value="XM_021242327.1"/>
</dbReference>
<dbReference type="RefSeq" id="XP_021097982.1">
    <property type="nucleotide sequence ID" value="XM_021242323.1"/>
</dbReference>
<dbReference type="RefSeq" id="XP_021097972.1">
    <property type="nucleotide sequence ID" value="XM_021242313.1"/>
</dbReference>
<dbReference type="RefSeq" id="XP_021097993.1">
    <property type="nucleotide sequence ID" value="XM_021242334.1"/>
</dbReference>
<dbReference type="RefSeq" id="XP_021097990.1">
    <property type="nucleotide sequence ID" value="XM_021242331.1"/>
</dbReference>
<evidence type="ECO:0000313" key="6">
    <source>
        <dbReference type="RefSeq" id="XP_021097975.1"/>
    </source>
</evidence>
<evidence type="ECO:0000313" key="11">
    <source>
        <dbReference type="RefSeq" id="XP_021097981.1"/>
    </source>
</evidence>
<dbReference type="RefSeq" id="XP_021097977.1">
    <property type="nucleotide sequence ID" value="XM_021242318.1"/>
</dbReference>
<feature type="region of interest" description="Disordered" evidence="1">
    <location>
        <begin position="1"/>
        <end position="41"/>
    </location>
</feature>
<evidence type="ECO:0000313" key="9">
    <source>
        <dbReference type="RefSeq" id="XP_021097979.1"/>
    </source>
</evidence>
<feature type="region of interest" description="Disordered" evidence="1">
    <location>
        <begin position="172"/>
        <end position="192"/>
    </location>
</feature>
<sequence length="329" mass="33943">MPRRLSVGSPGLRGGSPPSGGKGRQDLPSCGPEPRPGAALRRAVGWGWVPGRPGSGAGPLTCGGNSRSFPTWAEAAAASSPARWPCTGGHPAPSGTALARHEADTQRSAPPTTRRTRNRALAGPPLALLCTARRVLTAPAVLKATEPHFPVADFCPEARRCRLQAGSLTPRAGRQRAAAASTVPAASEARRCREGLGTSTSTWAAPELTPGMPAALPWGAPTRAPQAEGGVGRGAVAGLSGRQPRCPVGPELGGLGRPALQRASAQPPPGPFLGFWKSATIGAWNLCIPKTRCSEGCEGQRERAYCQRVVNQQAARDVMEQGEEKPAGS</sequence>
<evidence type="ECO:0000313" key="2">
    <source>
        <dbReference type="Proteomes" id="UP000694906"/>
    </source>
</evidence>
<evidence type="ECO:0000313" key="24">
    <source>
        <dbReference type="RefSeq" id="XP_021097994.1"/>
    </source>
</evidence>
<evidence type="ECO:0000313" key="8">
    <source>
        <dbReference type="RefSeq" id="XP_021097977.1"/>
    </source>
</evidence>
<dbReference type="RefSeq" id="XP_021097988.1">
    <property type="nucleotide sequence ID" value="XM_021242329.1"/>
</dbReference>
<evidence type="ECO:0000313" key="25">
    <source>
        <dbReference type="RefSeq" id="XP_021097995.1"/>
    </source>
</evidence>
<accession>A0AAX6RMZ6</accession>
<feature type="region of interest" description="Disordered" evidence="1">
    <location>
        <begin position="81"/>
        <end position="120"/>
    </location>
</feature>
<dbReference type="RefSeq" id="XP_021097974.1">
    <property type="nucleotide sequence ID" value="XM_021242315.1"/>
</dbReference>
<dbReference type="RefSeq" id="XP_021097983.1">
    <property type="nucleotide sequence ID" value="XM_021242324.1"/>
</dbReference>
<dbReference type="Proteomes" id="UP000694906">
    <property type="component" value="Unplaced"/>
</dbReference>
<dbReference type="RefSeq" id="XP_021097979.1">
    <property type="nucleotide sequence ID" value="XM_021242320.1"/>
</dbReference>
<evidence type="ECO:0000313" key="19">
    <source>
        <dbReference type="RefSeq" id="XP_021097989.1"/>
    </source>
</evidence>
<evidence type="ECO:0000313" key="20">
    <source>
        <dbReference type="RefSeq" id="XP_021097990.1"/>
    </source>
</evidence>
<evidence type="ECO:0000313" key="10">
    <source>
        <dbReference type="RefSeq" id="XP_021097980.1"/>
    </source>
</evidence>
<evidence type="ECO:0000313" key="22">
    <source>
        <dbReference type="RefSeq" id="XP_021097992.1"/>
    </source>
</evidence>
<dbReference type="RefSeq" id="XP_021097995.1">
    <property type="nucleotide sequence ID" value="XM_021242336.1"/>
</dbReference>
<dbReference type="RefSeq" id="XP_021097987.1">
    <property type="nucleotide sequence ID" value="XM_021242328.1"/>
</dbReference>
<dbReference type="RefSeq" id="XP_021097976.1">
    <property type="nucleotide sequence ID" value="XM_021242317.1"/>
</dbReference>
<evidence type="ECO:0000313" key="5">
    <source>
        <dbReference type="RefSeq" id="XP_021097974.1"/>
    </source>
</evidence>
<dbReference type="RefSeq" id="XP_021097975.1">
    <property type="nucleotide sequence ID" value="XM_021242316.1"/>
</dbReference>
<name>A0AAX6RMZ6_HETGA</name>
<feature type="compositionally biased region" description="Gly residues" evidence="1">
    <location>
        <begin position="11"/>
        <end position="22"/>
    </location>
</feature>
<dbReference type="RefSeq" id="XP_021097996.1">
    <property type="nucleotide sequence ID" value="XM_021242337.1"/>
</dbReference>
<reference evidence="3 4" key="1">
    <citation type="submission" date="2025-04" db="UniProtKB">
        <authorList>
            <consortium name="RefSeq"/>
        </authorList>
    </citation>
    <scope>IDENTIFICATION</scope>
</reference>
<evidence type="ECO:0000313" key="26">
    <source>
        <dbReference type="RefSeq" id="XP_021097996.1"/>
    </source>
</evidence>
<dbReference type="RefSeq" id="XP_021097991.1">
    <property type="nucleotide sequence ID" value="XM_021242332.1"/>
</dbReference>
<dbReference type="RefSeq" id="XP_021097985.1">
    <property type="nucleotide sequence ID" value="XM_021242326.1"/>
</dbReference>
<evidence type="ECO:0000313" key="21">
    <source>
        <dbReference type="RefSeq" id="XP_021097991.1"/>
    </source>
</evidence>
<proteinExistence type="predicted"/>
<evidence type="ECO:0000313" key="3">
    <source>
        <dbReference type="RefSeq" id="XP_021097972.1"/>
    </source>
</evidence>
<gene>
    <name evidence="3 4 5 6 7 8 9 10 11 12 13 14 15 16 17 18 19 20 21 22 23 24 25 26 27" type="primary">LOC110345307</name>
</gene>
<evidence type="ECO:0000313" key="27">
    <source>
        <dbReference type="RefSeq" id="XP_021097997.1"/>
    </source>
</evidence>
<feature type="compositionally biased region" description="Low complexity" evidence="1">
    <location>
        <begin position="177"/>
        <end position="187"/>
    </location>
</feature>
<dbReference type="RefSeq" id="XP_021097994.1">
    <property type="nucleotide sequence ID" value="XM_021242335.1"/>
</dbReference>
<dbReference type="RefSeq" id="XP_021097992.1">
    <property type="nucleotide sequence ID" value="XM_021242333.1"/>
</dbReference>
<evidence type="ECO:0000313" key="23">
    <source>
        <dbReference type="RefSeq" id="XP_021097993.1"/>
    </source>
</evidence>